<dbReference type="EMBL" id="JAYMYS010000003">
    <property type="protein sequence ID" value="KAK7399262.1"/>
    <property type="molecule type" value="Genomic_DNA"/>
</dbReference>
<dbReference type="InterPro" id="IPR004316">
    <property type="entry name" value="SWEET_rpt"/>
</dbReference>
<keyword evidence="8 11" id="KW-1133">Transmembrane helix</keyword>
<keyword evidence="6 11" id="KW-0812">Transmembrane</keyword>
<feature type="compositionally biased region" description="Polar residues" evidence="10">
    <location>
        <begin position="323"/>
        <end position="332"/>
    </location>
</feature>
<dbReference type="Proteomes" id="UP001386955">
    <property type="component" value="Unassembled WGS sequence"/>
</dbReference>
<evidence type="ECO:0000256" key="9">
    <source>
        <dbReference type="ARBA" id="ARBA00023136"/>
    </source>
</evidence>
<evidence type="ECO:0000256" key="4">
    <source>
        <dbReference type="ARBA" id="ARBA00022475"/>
    </source>
</evidence>
<gene>
    <name evidence="12" type="ORF">VNO78_10442</name>
</gene>
<dbReference type="FunFam" id="1.20.1280.290:FF:000003">
    <property type="entry name" value="Bidirectional sugar transporter SWEET"/>
    <property type="match status" value="1"/>
</dbReference>
<evidence type="ECO:0000256" key="10">
    <source>
        <dbReference type="SAM" id="MobiDB-lite"/>
    </source>
</evidence>
<feature type="compositionally biased region" description="Polar residues" evidence="10">
    <location>
        <begin position="272"/>
        <end position="287"/>
    </location>
</feature>
<evidence type="ECO:0000256" key="6">
    <source>
        <dbReference type="ARBA" id="ARBA00022692"/>
    </source>
</evidence>
<evidence type="ECO:0008006" key="14">
    <source>
        <dbReference type="Google" id="ProtNLM"/>
    </source>
</evidence>
<dbReference type="Pfam" id="PF03083">
    <property type="entry name" value="MtN3_slv"/>
    <property type="match status" value="2"/>
</dbReference>
<evidence type="ECO:0000256" key="1">
    <source>
        <dbReference type="ARBA" id="ARBA00004651"/>
    </source>
</evidence>
<dbReference type="InterPro" id="IPR047664">
    <property type="entry name" value="SWEET"/>
</dbReference>
<feature type="transmembrane region" description="Helical" evidence="11">
    <location>
        <begin position="80"/>
        <end position="98"/>
    </location>
</feature>
<feature type="transmembrane region" description="Helical" evidence="11">
    <location>
        <begin position="198"/>
        <end position="220"/>
    </location>
</feature>
<comment type="caution">
    <text evidence="12">The sequence shown here is derived from an EMBL/GenBank/DDBJ whole genome shotgun (WGS) entry which is preliminary data.</text>
</comment>
<evidence type="ECO:0000256" key="5">
    <source>
        <dbReference type="ARBA" id="ARBA00022597"/>
    </source>
</evidence>
<feature type="transmembrane region" description="Helical" evidence="11">
    <location>
        <begin position="226"/>
        <end position="247"/>
    </location>
</feature>
<comment type="similarity">
    <text evidence="2">Belongs to the SWEET sugar transporter family.</text>
</comment>
<evidence type="ECO:0000256" key="3">
    <source>
        <dbReference type="ARBA" id="ARBA00022448"/>
    </source>
</evidence>
<evidence type="ECO:0000256" key="7">
    <source>
        <dbReference type="ARBA" id="ARBA00022737"/>
    </source>
</evidence>
<feature type="compositionally biased region" description="Basic and acidic residues" evidence="10">
    <location>
        <begin position="293"/>
        <end position="322"/>
    </location>
</feature>
<name>A0AAN9XMZ7_PSOTE</name>
<feature type="transmembrane region" description="Helical" evidence="11">
    <location>
        <begin position="138"/>
        <end position="156"/>
    </location>
</feature>
<proteinExistence type="inferred from homology"/>
<protein>
    <recommendedName>
        <fullName evidence="14">Bidirectional sugar transporter SWEET</fullName>
    </recommendedName>
</protein>
<feature type="transmembrane region" description="Helical" evidence="11">
    <location>
        <begin position="104"/>
        <end position="126"/>
    </location>
</feature>
<dbReference type="GO" id="GO:0005886">
    <property type="term" value="C:plasma membrane"/>
    <property type="evidence" value="ECO:0007669"/>
    <property type="project" value="UniProtKB-SubCell"/>
</dbReference>
<keyword evidence="3" id="KW-0813">Transport</keyword>
<keyword evidence="13" id="KW-1185">Reference proteome</keyword>
<accession>A0AAN9XMZ7</accession>
<dbReference type="AlphaFoldDB" id="A0AAN9XMZ7"/>
<keyword evidence="4" id="KW-1003">Cell membrane</keyword>
<dbReference type="FunFam" id="1.20.1280.290:FF:000001">
    <property type="entry name" value="Bidirectional sugar transporter SWEET"/>
    <property type="match status" value="1"/>
</dbReference>
<keyword evidence="5" id="KW-0762">Sugar transport</keyword>
<dbReference type="GO" id="GO:0008515">
    <property type="term" value="F:sucrose transmembrane transporter activity"/>
    <property type="evidence" value="ECO:0007669"/>
    <property type="project" value="UniProtKB-ARBA"/>
</dbReference>
<reference evidence="12 13" key="1">
    <citation type="submission" date="2024-01" db="EMBL/GenBank/DDBJ databases">
        <title>The genomes of 5 underutilized Papilionoideae crops provide insights into root nodulation and disease resistanc.</title>
        <authorList>
            <person name="Jiang F."/>
        </authorList>
    </citation>
    <scope>NUCLEOTIDE SEQUENCE [LARGE SCALE GENOMIC DNA]</scope>
    <source>
        <strain evidence="12">DUOXIRENSHENG_FW03</strain>
        <tissue evidence="12">Leaves</tissue>
    </source>
</reference>
<organism evidence="12 13">
    <name type="scientific">Psophocarpus tetragonolobus</name>
    <name type="common">Winged bean</name>
    <name type="synonym">Dolichos tetragonolobus</name>
    <dbReference type="NCBI Taxonomy" id="3891"/>
    <lineage>
        <taxon>Eukaryota</taxon>
        <taxon>Viridiplantae</taxon>
        <taxon>Streptophyta</taxon>
        <taxon>Embryophyta</taxon>
        <taxon>Tracheophyta</taxon>
        <taxon>Spermatophyta</taxon>
        <taxon>Magnoliopsida</taxon>
        <taxon>eudicotyledons</taxon>
        <taxon>Gunneridae</taxon>
        <taxon>Pentapetalae</taxon>
        <taxon>rosids</taxon>
        <taxon>fabids</taxon>
        <taxon>Fabales</taxon>
        <taxon>Fabaceae</taxon>
        <taxon>Papilionoideae</taxon>
        <taxon>50 kb inversion clade</taxon>
        <taxon>NPAAA clade</taxon>
        <taxon>indigoferoid/millettioid clade</taxon>
        <taxon>Phaseoleae</taxon>
        <taxon>Psophocarpus</taxon>
    </lineage>
</organism>
<sequence length="332" mass="37450">MERGHVRGETVREGLALENISQTLLFSSFLFQSTTMAHDTPIVFAVGILGNLVSFCCFLAPVPTFYRVCKKKTTEGFQSLPYVAALFTSMLWIFYAYIKTGEILLITINAFGCFIETVYLVIYITYCPKKARWFTFKMIFLFNVGVICLVVVLTHVLAKERTARIELLGWICVVLSTSVFAAPLSIIKVVIRTKSVEFMPITLSILLTVSAIMWMAYGILLRDIYVTLPNFVGVTFGTIQIVLYLIYRKHKPVKDQKLPEQKDVINDENANATVSGQNQNQGENTTGLVDIESGEKKQVEEAEKKQDLNARDHNNNSNKTREGTQVQQQMQG</sequence>
<feature type="transmembrane region" description="Helical" evidence="11">
    <location>
        <begin position="42"/>
        <end position="68"/>
    </location>
</feature>
<evidence type="ECO:0000256" key="2">
    <source>
        <dbReference type="ARBA" id="ARBA00007809"/>
    </source>
</evidence>
<comment type="subcellular location">
    <subcellularLocation>
        <location evidence="1">Cell membrane</location>
        <topology evidence="1">Multi-pass membrane protein</topology>
    </subcellularLocation>
</comment>
<dbReference type="PANTHER" id="PTHR10791">
    <property type="entry name" value="RAG1-ACTIVATING PROTEIN 1"/>
    <property type="match status" value="1"/>
</dbReference>
<evidence type="ECO:0000313" key="13">
    <source>
        <dbReference type="Proteomes" id="UP001386955"/>
    </source>
</evidence>
<feature type="region of interest" description="Disordered" evidence="10">
    <location>
        <begin position="272"/>
        <end position="332"/>
    </location>
</feature>
<dbReference type="Gene3D" id="1.20.1280.290">
    <property type="match status" value="2"/>
</dbReference>
<evidence type="ECO:0000256" key="11">
    <source>
        <dbReference type="SAM" id="Phobius"/>
    </source>
</evidence>
<feature type="transmembrane region" description="Helical" evidence="11">
    <location>
        <begin position="168"/>
        <end position="191"/>
    </location>
</feature>
<dbReference type="PANTHER" id="PTHR10791:SF206">
    <property type="entry name" value="BIDIRECTIONAL SUGAR TRANSPORTER SWEET"/>
    <property type="match status" value="1"/>
</dbReference>
<keyword evidence="9 11" id="KW-0472">Membrane</keyword>
<evidence type="ECO:0000256" key="8">
    <source>
        <dbReference type="ARBA" id="ARBA00022989"/>
    </source>
</evidence>
<dbReference type="GO" id="GO:0051119">
    <property type="term" value="F:sugar transmembrane transporter activity"/>
    <property type="evidence" value="ECO:0007669"/>
    <property type="project" value="InterPro"/>
</dbReference>
<keyword evidence="7" id="KW-0677">Repeat</keyword>
<evidence type="ECO:0000313" key="12">
    <source>
        <dbReference type="EMBL" id="KAK7399262.1"/>
    </source>
</evidence>